<comment type="caution">
    <text evidence="2">The sequence shown here is derived from an EMBL/GenBank/DDBJ whole genome shotgun (WGS) entry which is preliminary data.</text>
</comment>
<sequence length="115" mass="11992">MKFSSVLGTFALATLEAYRAYASPLEAMSPGAQSLEGRADERCCLKVDGQTTSLSYTSNTDGVDSIGLFTNDKCSVSITRGATAPSQGGCKSWPLTIRCPSGAKGTKGVYSVYAC</sequence>
<accession>M1W5D5</accession>
<feature type="chain" id="PRO_5004018473" evidence="1">
    <location>
        <begin position="23"/>
        <end position="115"/>
    </location>
</feature>
<gene>
    <name evidence="2" type="ORF">CPUR_03698</name>
</gene>
<dbReference type="PhylomeDB" id="M1W5D5"/>
<dbReference type="AlphaFoldDB" id="M1W5D5"/>
<keyword evidence="1" id="KW-0732">Signal</keyword>
<keyword evidence="3" id="KW-1185">Reference proteome</keyword>
<proteinExistence type="predicted"/>
<dbReference type="VEuPathDB" id="FungiDB:CPUR_03698"/>
<evidence type="ECO:0000313" key="2">
    <source>
        <dbReference type="EMBL" id="CCE29850.1"/>
    </source>
</evidence>
<dbReference type="EMBL" id="CAGA01000017">
    <property type="protein sequence ID" value="CCE29850.1"/>
    <property type="molecule type" value="Genomic_DNA"/>
</dbReference>
<reference evidence="2 3" key="1">
    <citation type="journal article" date="2013" name="PLoS Genet.">
        <title>Plant-symbiotic fungi as chemical engineers: Multi-genome analysis of the Clavicipitaceae reveals dynamics of alkaloid loci.</title>
        <authorList>
            <person name="Schardl C.L."/>
            <person name="Young C.A."/>
            <person name="Hesse U."/>
            <person name="Amyotte S.G."/>
            <person name="Andreeva K."/>
            <person name="Calie P.J."/>
            <person name="Fleetwood D.J."/>
            <person name="Haws D.C."/>
            <person name="Moore N."/>
            <person name="Oeser B."/>
            <person name="Panaccione D.G."/>
            <person name="Schweri K.K."/>
            <person name="Voisey C.R."/>
            <person name="Farman M.L."/>
            <person name="Jaromczyk J.W."/>
            <person name="Roe B.A."/>
            <person name="O'Sullivan D.M."/>
            <person name="Scott B."/>
            <person name="Tudzynski P."/>
            <person name="An Z."/>
            <person name="Arnaoudova E.G."/>
            <person name="Bullock C.T."/>
            <person name="Charlton N.D."/>
            <person name="Chen L."/>
            <person name="Cox M."/>
            <person name="Dinkins R.D."/>
            <person name="Florea S."/>
            <person name="Glenn A.E."/>
            <person name="Gordon A."/>
            <person name="Gueldener U."/>
            <person name="Harris D.R."/>
            <person name="Hollin W."/>
            <person name="Jaromczyk J."/>
            <person name="Johnson R.D."/>
            <person name="Khan A.K."/>
            <person name="Leistner E."/>
            <person name="Leuchtmann A."/>
            <person name="Li C."/>
            <person name="Liu J."/>
            <person name="Liu J."/>
            <person name="Liu M."/>
            <person name="Mace W."/>
            <person name="Machado C."/>
            <person name="Nagabhyru P."/>
            <person name="Pan J."/>
            <person name="Schmid J."/>
            <person name="Sugawara K."/>
            <person name="Steiner U."/>
            <person name="Takach J.E."/>
            <person name="Tanaka E."/>
            <person name="Webb J.S."/>
            <person name="Wilson E.V."/>
            <person name="Wiseman J.L."/>
            <person name="Yoshida R."/>
            <person name="Zeng Z."/>
        </authorList>
    </citation>
    <scope>NUCLEOTIDE SEQUENCE [LARGE SCALE GENOMIC DNA]</scope>
    <source>
        <strain evidence="2 3">20.1</strain>
    </source>
</reference>
<evidence type="ECO:0000256" key="1">
    <source>
        <dbReference type="SAM" id="SignalP"/>
    </source>
</evidence>
<protein>
    <submittedName>
        <fullName evidence="2">Uncharacterized protein</fullName>
    </submittedName>
</protein>
<dbReference type="Proteomes" id="UP000016801">
    <property type="component" value="Unassembled WGS sequence"/>
</dbReference>
<feature type="signal peptide" evidence="1">
    <location>
        <begin position="1"/>
        <end position="22"/>
    </location>
</feature>
<name>M1W5D5_CLAP2</name>
<dbReference type="HOGENOM" id="CLU_163485_0_0_1"/>
<evidence type="ECO:0000313" key="3">
    <source>
        <dbReference type="Proteomes" id="UP000016801"/>
    </source>
</evidence>
<organism evidence="2 3">
    <name type="scientific">Claviceps purpurea (strain 20.1)</name>
    <name type="common">Ergot fungus</name>
    <name type="synonym">Sphacelia segetum</name>
    <dbReference type="NCBI Taxonomy" id="1111077"/>
    <lineage>
        <taxon>Eukaryota</taxon>
        <taxon>Fungi</taxon>
        <taxon>Dikarya</taxon>
        <taxon>Ascomycota</taxon>
        <taxon>Pezizomycotina</taxon>
        <taxon>Sordariomycetes</taxon>
        <taxon>Hypocreomycetidae</taxon>
        <taxon>Hypocreales</taxon>
        <taxon>Clavicipitaceae</taxon>
        <taxon>Claviceps</taxon>
    </lineage>
</organism>
<dbReference type="OrthoDB" id="4948355at2759"/>